<dbReference type="PROSITE" id="PS50110">
    <property type="entry name" value="RESPONSE_REGULATORY"/>
    <property type="match status" value="1"/>
</dbReference>
<dbReference type="GO" id="GO:0006355">
    <property type="term" value="P:regulation of DNA-templated transcription"/>
    <property type="evidence" value="ECO:0007669"/>
    <property type="project" value="InterPro"/>
</dbReference>
<dbReference type="Gene3D" id="3.40.50.2300">
    <property type="match status" value="1"/>
</dbReference>
<keyword evidence="1 6" id="KW-0597">Phosphoprotein</keyword>
<evidence type="ECO:0000313" key="8">
    <source>
        <dbReference type="EMBL" id="TYC54836.1"/>
    </source>
</evidence>
<gene>
    <name evidence="8" type="ORF">ETQ85_16860</name>
</gene>
<dbReference type="AlphaFoldDB" id="A0A6C2CMH1"/>
<evidence type="ECO:0000259" key="7">
    <source>
        <dbReference type="PROSITE" id="PS50110"/>
    </source>
</evidence>
<dbReference type="PANTHER" id="PTHR48111">
    <property type="entry name" value="REGULATOR OF RPOS"/>
    <property type="match status" value="1"/>
</dbReference>
<dbReference type="SUPFAM" id="SSF52172">
    <property type="entry name" value="CheY-like"/>
    <property type="match status" value="1"/>
</dbReference>
<dbReference type="EMBL" id="SDKK01000016">
    <property type="protein sequence ID" value="TYC54836.1"/>
    <property type="molecule type" value="Genomic_DNA"/>
</dbReference>
<dbReference type="GO" id="GO:0000156">
    <property type="term" value="F:phosphorelay response regulator activity"/>
    <property type="evidence" value="ECO:0007669"/>
    <property type="project" value="TreeGrafter"/>
</dbReference>
<dbReference type="InterPro" id="IPR036388">
    <property type="entry name" value="WH-like_DNA-bd_sf"/>
</dbReference>
<evidence type="ECO:0000256" key="5">
    <source>
        <dbReference type="ARBA" id="ARBA00023163"/>
    </source>
</evidence>
<dbReference type="Proteomes" id="UP000389128">
    <property type="component" value="Unassembled WGS sequence"/>
</dbReference>
<evidence type="ECO:0000256" key="4">
    <source>
        <dbReference type="ARBA" id="ARBA00023125"/>
    </source>
</evidence>
<sequence>MSATWFFLFMPGVAVRFAMNCELCARPPAFAYHLSTGDENESMNEGEEGCGAGGECSECRRQRRRLVSFSVLLVEADQCRSQATAAFLAKSGFVVSRAGSIAEAEVALSEPVAMLIVDIELPDGDGLAFCRRVRSYMPCGIILCLGRAERALRIAGLREGADACLIRPVDAEELEATLISVYRRLRFPPSPLLARPLPNPWLLDREQCLLTAPTGASVRLNALETQLLQTLFGHPGRKASREELVALLGVEAPGYSMPRLEALVSRLRAKAAEKCAMRLPLVSSYGRGYRFDAHVRIL</sequence>
<comment type="caution">
    <text evidence="8">The sequence shown here is derived from an EMBL/GenBank/DDBJ whole genome shotgun (WGS) entry which is preliminary data.</text>
</comment>
<dbReference type="SUPFAM" id="SSF46894">
    <property type="entry name" value="C-terminal effector domain of the bipartite response regulators"/>
    <property type="match status" value="1"/>
</dbReference>
<feature type="domain" description="Response regulatory" evidence="7">
    <location>
        <begin position="70"/>
        <end position="182"/>
    </location>
</feature>
<evidence type="ECO:0000256" key="2">
    <source>
        <dbReference type="ARBA" id="ARBA00023012"/>
    </source>
</evidence>
<keyword evidence="5" id="KW-0804">Transcription</keyword>
<dbReference type="InterPro" id="IPR011006">
    <property type="entry name" value="CheY-like_superfamily"/>
</dbReference>
<dbReference type="InterPro" id="IPR016032">
    <property type="entry name" value="Sig_transdc_resp-reg_C-effctor"/>
</dbReference>
<evidence type="ECO:0000256" key="1">
    <source>
        <dbReference type="ARBA" id="ARBA00022553"/>
    </source>
</evidence>
<organism evidence="8 9">
    <name type="scientific">Zoogloea oleivorans</name>
    <dbReference type="NCBI Taxonomy" id="1552750"/>
    <lineage>
        <taxon>Bacteria</taxon>
        <taxon>Pseudomonadati</taxon>
        <taxon>Pseudomonadota</taxon>
        <taxon>Betaproteobacteria</taxon>
        <taxon>Rhodocyclales</taxon>
        <taxon>Zoogloeaceae</taxon>
        <taxon>Zoogloea</taxon>
    </lineage>
</organism>
<feature type="modified residue" description="4-aspartylphosphate" evidence="6">
    <location>
        <position position="118"/>
    </location>
</feature>
<dbReference type="Pfam" id="PF00072">
    <property type="entry name" value="Response_reg"/>
    <property type="match status" value="1"/>
</dbReference>
<dbReference type="GO" id="GO:0005829">
    <property type="term" value="C:cytosol"/>
    <property type="evidence" value="ECO:0007669"/>
    <property type="project" value="TreeGrafter"/>
</dbReference>
<dbReference type="InterPro" id="IPR001867">
    <property type="entry name" value="OmpR/PhoB-type_DNA-bd"/>
</dbReference>
<dbReference type="InterPro" id="IPR039420">
    <property type="entry name" value="WalR-like"/>
</dbReference>
<keyword evidence="3" id="KW-0805">Transcription regulation</keyword>
<dbReference type="SMART" id="SM00862">
    <property type="entry name" value="Trans_reg_C"/>
    <property type="match status" value="1"/>
</dbReference>
<dbReference type="GO" id="GO:0032993">
    <property type="term" value="C:protein-DNA complex"/>
    <property type="evidence" value="ECO:0007669"/>
    <property type="project" value="TreeGrafter"/>
</dbReference>
<keyword evidence="9" id="KW-1185">Reference proteome</keyword>
<accession>A0A6C2CMH1</accession>
<dbReference type="OrthoDB" id="9802426at2"/>
<evidence type="ECO:0000256" key="3">
    <source>
        <dbReference type="ARBA" id="ARBA00023015"/>
    </source>
</evidence>
<keyword evidence="4" id="KW-0238">DNA-binding</keyword>
<dbReference type="Gene3D" id="1.10.10.10">
    <property type="entry name" value="Winged helix-like DNA-binding domain superfamily/Winged helix DNA-binding domain"/>
    <property type="match status" value="1"/>
</dbReference>
<proteinExistence type="predicted"/>
<protein>
    <submittedName>
        <fullName evidence="8">Response regulator transcription factor</fullName>
    </submittedName>
</protein>
<reference evidence="8 9" key="1">
    <citation type="submission" date="2019-01" db="EMBL/GenBank/DDBJ databases">
        <title>Zoogloea oleivorans genome sequencing and assembly.</title>
        <authorList>
            <person name="Tancsics A."/>
            <person name="Farkas M."/>
            <person name="Kriszt B."/>
            <person name="Maroti G."/>
            <person name="Horvath B."/>
        </authorList>
    </citation>
    <scope>NUCLEOTIDE SEQUENCE [LARGE SCALE GENOMIC DNA]</scope>
    <source>
        <strain evidence="8 9">Buc</strain>
    </source>
</reference>
<keyword evidence="2" id="KW-0902">Two-component regulatory system</keyword>
<dbReference type="PANTHER" id="PTHR48111:SF1">
    <property type="entry name" value="TWO-COMPONENT RESPONSE REGULATOR ORR33"/>
    <property type="match status" value="1"/>
</dbReference>
<evidence type="ECO:0000313" key="9">
    <source>
        <dbReference type="Proteomes" id="UP000389128"/>
    </source>
</evidence>
<dbReference type="InterPro" id="IPR001789">
    <property type="entry name" value="Sig_transdc_resp-reg_receiver"/>
</dbReference>
<dbReference type="SMART" id="SM00448">
    <property type="entry name" value="REC"/>
    <property type="match status" value="1"/>
</dbReference>
<name>A0A6C2CMH1_9RHOO</name>
<evidence type="ECO:0000256" key="6">
    <source>
        <dbReference type="PROSITE-ProRule" id="PRU00169"/>
    </source>
</evidence>
<dbReference type="GO" id="GO:0000976">
    <property type="term" value="F:transcription cis-regulatory region binding"/>
    <property type="evidence" value="ECO:0007669"/>
    <property type="project" value="TreeGrafter"/>
</dbReference>
<dbReference type="Pfam" id="PF00486">
    <property type="entry name" value="Trans_reg_C"/>
    <property type="match status" value="1"/>
</dbReference>